<sequence>MLAYQANYFNLKKSFVFYGAYHNNWQNQIVHVLFVPAIFTTALSFLARVPIAGDVNLSHVVAAFYAVSFIMMEPLAGAMYAPVIGAMEYLASRVLLHHVPTSIAIHLFGWVTQIVAHKYAEGRQPAFTEDPLQAVHAAVFFVWLELLYYLGYRPSQKAELDRLIHERIAKMDEEKAPSKPVKE</sequence>
<dbReference type="PANTHER" id="PTHR28026">
    <property type="entry name" value="DUF962 DOMAIN PROTEIN (AFU_ORTHOLOGUE AFUA_8G05310)"/>
    <property type="match status" value="1"/>
</dbReference>
<dbReference type="PANTHER" id="PTHR28026:SF9">
    <property type="entry name" value="2-HYDROXY-PALMITIC ACID DIOXYGENASE MPO1"/>
    <property type="match status" value="1"/>
</dbReference>
<dbReference type="Proteomes" id="UP001430356">
    <property type="component" value="Unassembled WGS sequence"/>
</dbReference>
<accession>A0AAW0F5E1</accession>
<feature type="transmembrane region" description="Helical" evidence="1">
    <location>
        <begin position="63"/>
        <end position="83"/>
    </location>
</feature>
<keyword evidence="1" id="KW-0472">Membrane</keyword>
<evidence type="ECO:0000313" key="2">
    <source>
        <dbReference type="EMBL" id="KAK7200884.1"/>
    </source>
</evidence>
<proteinExistence type="predicted"/>
<reference evidence="2 3" key="1">
    <citation type="journal article" date="2021" name="MBio">
        <title>A New Model Trypanosomatid, Novymonas esmeraldas: Genomic Perception of Its 'Candidatus Pandoraea novymonadis' Endosymbiont.</title>
        <authorList>
            <person name="Zakharova A."/>
            <person name="Saura A."/>
            <person name="Butenko A."/>
            <person name="Podesvova L."/>
            <person name="Warmusova S."/>
            <person name="Kostygov A.Y."/>
            <person name="Nenarokova A."/>
            <person name="Lukes J."/>
            <person name="Opperdoes F.R."/>
            <person name="Yurchenko V."/>
        </authorList>
    </citation>
    <scope>NUCLEOTIDE SEQUENCE [LARGE SCALE GENOMIC DNA]</scope>
    <source>
        <strain evidence="2 3">E262AT.01</strain>
    </source>
</reference>
<evidence type="ECO:0000256" key="1">
    <source>
        <dbReference type="SAM" id="Phobius"/>
    </source>
</evidence>
<gene>
    <name evidence="2" type="ORF">NESM_000147200</name>
</gene>
<dbReference type="GO" id="GO:0016020">
    <property type="term" value="C:membrane"/>
    <property type="evidence" value="ECO:0007669"/>
    <property type="project" value="GOC"/>
</dbReference>
<keyword evidence="3" id="KW-1185">Reference proteome</keyword>
<keyword evidence="1" id="KW-1133">Transmembrane helix</keyword>
<feature type="transmembrane region" description="Helical" evidence="1">
    <location>
        <begin position="134"/>
        <end position="152"/>
    </location>
</feature>
<keyword evidence="1" id="KW-0812">Transmembrane</keyword>
<dbReference type="GO" id="GO:0046521">
    <property type="term" value="P:sphingoid catabolic process"/>
    <property type="evidence" value="ECO:0007669"/>
    <property type="project" value="TreeGrafter"/>
</dbReference>
<dbReference type="GO" id="GO:0005783">
    <property type="term" value="C:endoplasmic reticulum"/>
    <property type="evidence" value="ECO:0007669"/>
    <property type="project" value="TreeGrafter"/>
</dbReference>
<dbReference type="EMBL" id="JAECZO010000009">
    <property type="protein sequence ID" value="KAK7200884.1"/>
    <property type="molecule type" value="Genomic_DNA"/>
</dbReference>
<evidence type="ECO:0008006" key="4">
    <source>
        <dbReference type="Google" id="ProtNLM"/>
    </source>
</evidence>
<dbReference type="AlphaFoldDB" id="A0AAW0F5E1"/>
<feature type="transmembrane region" description="Helical" evidence="1">
    <location>
        <begin position="95"/>
        <end position="114"/>
    </location>
</feature>
<dbReference type="Pfam" id="PF06127">
    <property type="entry name" value="Mpo1-like"/>
    <property type="match status" value="1"/>
</dbReference>
<comment type="caution">
    <text evidence="2">The sequence shown here is derived from an EMBL/GenBank/DDBJ whole genome shotgun (WGS) entry which is preliminary data.</text>
</comment>
<name>A0AAW0F5E1_9TRYP</name>
<protein>
    <recommendedName>
        <fullName evidence="4">DUF962 domain-containing protein</fullName>
    </recommendedName>
</protein>
<organism evidence="2 3">
    <name type="scientific">Novymonas esmeraldas</name>
    <dbReference type="NCBI Taxonomy" id="1808958"/>
    <lineage>
        <taxon>Eukaryota</taxon>
        <taxon>Discoba</taxon>
        <taxon>Euglenozoa</taxon>
        <taxon>Kinetoplastea</taxon>
        <taxon>Metakinetoplastina</taxon>
        <taxon>Trypanosomatida</taxon>
        <taxon>Trypanosomatidae</taxon>
        <taxon>Novymonas</taxon>
    </lineage>
</organism>
<feature type="transmembrane region" description="Helical" evidence="1">
    <location>
        <begin position="29"/>
        <end position="51"/>
    </location>
</feature>
<dbReference type="InterPro" id="IPR009305">
    <property type="entry name" value="Mpo1-like"/>
</dbReference>
<evidence type="ECO:0000313" key="3">
    <source>
        <dbReference type="Proteomes" id="UP001430356"/>
    </source>
</evidence>